<dbReference type="InterPro" id="IPR027051">
    <property type="entry name" value="XdhC_Rossmann_dom"/>
</dbReference>
<keyword evidence="4" id="KW-1185">Reference proteome</keyword>
<dbReference type="KEGG" id="arf:AR1Y2_2449"/>
<dbReference type="AlphaFoldDB" id="A0A4P8IIS8"/>
<reference evidence="3 4" key="1">
    <citation type="submission" date="2019-05" db="EMBL/GenBank/DDBJ databases">
        <title>Complete genome sequencing of Anaerostipes rhamnosivorans.</title>
        <authorList>
            <person name="Bui T.P.N."/>
            <person name="de Vos W.M."/>
        </authorList>
    </citation>
    <scope>NUCLEOTIDE SEQUENCE [LARGE SCALE GENOMIC DNA]</scope>
    <source>
        <strain evidence="3 4">1y2</strain>
    </source>
</reference>
<feature type="domain" description="XdhC Rossmann" evidence="2">
    <location>
        <begin position="79"/>
        <end position="221"/>
    </location>
</feature>
<organism evidence="3 4">
    <name type="scientific">Anaerostipes rhamnosivorans</name>
    <dbReference type="NCBI Taxonomy" id="1229621"/>
    <lineage>
        <taxon>Bacteria</taxon>
        <taxon>Bacillati</taxon>
        <taxon>Bacillota</taxon>
        <taxon>Clostridia</taxon>
        <taxon>Lachnospirales</taxon>
        <taxon>Lachnospiraceae</taxon>
        <taxon>Anaerostipes</taxon>
    </lineage>
</organism>
<dbReference type="EMBL" id="CP040058">
    <property type="protein sequence ID" value="QCP35903.1"/>
    <property type="molecule type" value="Genomic_DNA"/>
</dbReference>
<gene>
    <name evidence="3" type="ORF">AR1Y2_2449</name>
</gene>
<dbReference type="Proteomes" id="UP000298653">
    <property type="component" value="Chromosome"/>
</dbReference>
<name>A0A4P8IIS8_9FIRM</name>
<dbReference type="Pfam" id="PF02625">
    <property type="entry name" value="XdhC_CoxI"/>
    <property type="match status" value="1"/>
</dbReference>
<evidence type="ECO:0000313" key="4">
    <source>
        <dbReference type="Proteomes" id="UP000298653"/>
    </source>
</evidence>
<protein>
    <submittedName>
        <fullName evidence="3">Xanthine and CO dehydrogenases maturation factor, XdhC/CoxF family</fullName>
    </submittedName>
</protein>
<dbReference type="Pfam" id="PF13478">
    <property type="entry name" value="XdhC_C"/>
    <property type="match status" value="1"/>
</dbReference>
<sequence length="328" mass="36064">MSAYELLFKILKERGKVFSATIVSGPMAGEKCVYTENEMHGKPFWNDFLPDLQKIEQTETVRIGKREIFVELFLKAPRLLILGGGHVSLPVCQIGKILGFDITVVDDREEFVTKERFPWADHLLCCDFGNLPEELFAYENTFYVAVTRGHQGDRACARAVLSHPFAYFGMIGSRTKVQITKDALLREGFSKEKIESMHSPIGLPLGGQLPEEIAVSIMAEIVKEKNRRYTGFADMEVAEAVLKGQHGVMLTILSKSGSSPRGTGSKMFLADGGQTAGSIGGGNVEFTACRDAGRVSDVQVKDYDLSAKDASSLGMVCGGHVRVLFERI</sequence>
<evidence type="ECO:0000259" key="1">
    <source>
        <dbReference type="Pfam" id="PF02625"/>
    </source>
</evidence>
<dbReference type="PANTHER" id="PTHR30388:SF6">
    <property type="entry name" value="XANTHINE DEHYDROGENASE SUBUNIT A-RELATED"/>
    <property type="match status" value="1"/>
</dbReference>
<evidence type="ECO:0000259" key="2">
    <source>
        <dbReference type="Pfam" id="PF13478"/>
    </source>
</evidence>
<dbReference type="Gene3D" id="3.40.50.720">
    <property type="entry name" value="NAD(P)-binding Rossmann-like Domain"/>
    <property type="match status" value="1"/>
</dbReference>
<accession>A0A4P8IIS8</accession>
<dbReference type="InterPro" id="IPR003777">
    <property type="entry name" value="XdhC_CoxI"/>
</dbReference>
<evidence type="ECO:0000313" key="3">
    <source>
        <dbReference type="EMBL" id="QCP35903.1"/>
    </source>
</evidence>
<dbReference type="InterPro" id="IPR052698">
    <property type="entry name" value="MoCofactor_Util/Proc"/>
</dbReference>
<dbReference type="PANTHER" id="PTHR30388">
    <property type="entry name" value="ALDEHYDE OXIDOREDUCTASE MOLYBDENUM COFACTOR ASSEMBLY PROTEIN"/>
    <property type="match status" value="1"/>
</dbReference>
<proteinExistence type="predicted"/>
<feature type="domain" description="XdhC- CoxI" evidence="1">
    <location>
        <begin position="243"/>
        <end position="295"/>
    </location>
</feature>
<dbReference type="RefSeq" id="WP_243118742.1">
    <property type="nucleotide sequence ID" value="NZ_CP040058.1"/>
</dbReference>